<dbReference type="Proteomes" id="UP000826212">
    <property type="component" value="Chromosome"/>
</dbReference>
<keyword evidence="2" id="KW-1185">Reference proteome</keyword>
<reference evidence="1" key="1">
    <citation type="submission" date="2021-08" db="EMBL/GenBank/DDBJ databases">
        <title>Novel anaerobic bacterium isolated from sea squirt in East Sea, Republic of Korea.</title>
        <authorList>
            <person name="Nguyen T.H."/>
            <person name="Li Z."/>
            <person name="Lee Y.-J."/>
            <person name="Ko J."/>
            <person name="Kim S.-G."/>
        </authorList>
    </citation>
    <scope>NUCLEOTIDE SEQUENCE</scope>
    <source>
        <strain evidence="1">KCTC 25031</strain>
    </source>
</reference>
<protein>
    <submittedName>
        <fullName evidence="1">Uncharacterized protein</fullName>
    </submittedName>
</protein>
<dbReference type="EMBL" id="CP081303">
    <property type="protein sequence ID" value="QZE14846.1"/>
    <property type="molecule type" value="Genomic_DNA"/>
</dbReference>
<name>A0AC61NGS4_9BACT</name>
<evidence type="ECO:0000313" key="2">
    <source>
        <dbReference type="Proteomes" id="UP000826212"/>
    </source>
</evidence>
<sequence length="91" mass="10403">MMNDINCGAFTSYHKEIPKEILEFFYQTTKDIVGVGYDPISYATQVVAGTNYSFFCNAKPVYPHAIEYAVLIEIYRPLKGEPHITKIIKVH</sequence>
<evidence type="ECO:0000313" key="1">
    <source>
        <dbReference type="EMBL" id="QZE14846.1"/>
    </source>
</evidence>
<proteinExistence type="predicted"/>
<gene>
    <name evidence="1" type="ORF">K4L44_03015</name>
</gene>
<organism evidence="1 2">
    <name type="scientific">Halosquirtibacter laminarini</name>
    <dbReference type="NCBI Taxonomy" id="3374600"/>
    <lineage>
        <taxon>Bacteria</taxon>
        <taxon>Pseudomonadati</taxon>
        <taxon>Bacteroidota</taxon>
        <taxon>Bacteroidia</taxon>
        <taxon>Marinilabiliales</taxon>
        <taxon>Prolixibacteraceae</taxon>
        <taxon>Halosquirtibacter</taxon>
    </lineage>
</organism>
<accession>A0AC61NGS4</accession>